<keyword evidence="1" id="KW-0812">Transmembrane</keyword>
<keyword evidence="3" id="KW-1185">Reference proteome</keyword>
<sequence length="159" mass="17206">MTLRSGPTRPASGLPARVVDWDTTLLILVSALILLAALVLGVWKFRQMATSENGQAHPYVDIAHRAALMYSFATLVLVPLVHFGAWPTWVNLVASGAVVFFFVAAIVSYVVHGFLRDTDNQFVRPVPGTHAFMYALAATEIGGLLVLIVGFVRGPLFVS</sequence>
<accession>A0ABS2KUZ6</accession>
<evidence type="ECO:0000313" key="2">
    <source>
        <dbReference type="EMBL" id="MBM7415722.1"/>
    </source>
</evidence>
<dbReference type="Proteomes" id="UP000703038">
    <property type="component" value="Unassembled WGS sequence"/>
</dbReference>
<proteinExistence type="predicted"/>
<comment type="caution">
    <text evidence="2">The sequence shown here is derived from an EMBL/GenBank/DDBJ whole genome shotgun (WGS) entry which is preliminary data.</text>
</comment>
<evidence type="ECO:0000256" key="1">
    <source>
        <dbReference type="SAM" id="Phobius"/>
    </source>
</evidence>
<gene>
    <name evidence="2" type="ORF">JOE42_002455</name>
</gene>
<feature type="transmembrane region" description="Helical" evidence="1">
    <location>
        <begin position="92"/>
        <end position="111"/>
    </location>
</feature>
<feature type="transmembrane region" description="Helical" evidence="1">
    <location>
        <begin position="131"/>
        <end position="152"/>
    </location>
</feature>
<keyword evidence="1" id="KW-0472">Membrane</keyword>
<protein>
    <submittedName>
        <fullName evidence="2">Membrane protein YqjE</fullName>
    </submittedName>
</protein>
<feature type="transmembrane region" description="Helical" evidence="1">
    <location>
        <begin position="66"/>
        <end position="86"/>
    </location>
</feature>
<organism evidence="2 3">
    <name type="scientific">Rhodococcoides corynebacterioides</name>
    <dbReference type="NCBI Taxonomy" id="53972"/>
    <lineage>
        <taxon>Bacteria</taxon>
        <taxon>Bacillati</taxon>
        <taxon>Actinomycetota</taxon>
        <taxon>Actinomycetes</taxon>
        <taxon>Mycobacteriales</taxon>
        <taxon>Nocardiaceae</taxon>
        <taxon>Rhodococcoides</taxon>
    </lineage>
</organism>
<name>A0ABS2KUZ6_9NOCA</name>
<evidence type="ECO:0000313" key="3">
    <source>
        <dbReference type="Proteomes" id="UP000703038"/>
    </source>
</evidence>
<reference evidence="2 3" key="1">
    <citation type="submission" date="2021-01" db="EMBL/GenBank/DDBJ databases">
        <title>Genomics of switchgrass bacterial isolates.</title>
        <authorList>
            <person name="Shade A."/>
        </authorList>
    </citation>
    <scope>NUCLEOTIDE SEQUENCE [LARGE SCALE GENOMIC DNA]</scope>
    <source>
        <strain evidence="2 3">PvP111</strain>
    </source>
</reference>
<feature type="transmembrane region" description="Helical" evidence="1">
    <location>
        <begin position="25"/>
        <end position="45"/>
    </location>
</feature>
<keyword evidence="1" id="KW-1133">Transmembrane helix</keyword>
<dbReference type="EMBL" id="JAFBBK010000001">
    <property type="protein sequence ID" value="MBM7415722.1"/>
    <property type="molecule type" value="Genomic_DNA"/>
</dbReference>